<dbReference type="InterPro" id="IPR036390">
    <property type="entry name" value="WH_DNA-bd_sf"/>
</dbReference>
<name>A0A652YQC1_NOCGL</name>
<comment type="similarity">
    <text evidence="1">Belongs to the LysR transcriptional regulatory family.</text>
</comment>
<evidence type="ECO:0000313" key="5">
    <source>
        <dbReference type="EMBL" id="TYQ04060.1"/>
    </source>
</evidence>
<protein>
    <submittedName>
        <fullName evidence="5">LysR family transcriptional regulator</fullName>
    </submittedName>
</protein>
<dbReference type="GO" id="GO:0003700">
    <property type="term" value="F:DNA-binding transcription factor activity"/>
    <property type="evidence" value="ECO:0007669"/>
    <property type="project" value="InterPro"/>
</dbReference>
<evidence type="ECO:0000256" key="4">
    <source>
        <dbReference type="ARBA" id="ARBA00023163"/>
    </source>
</evidence>
<keyword evidence="2" id="KW-0805">Transcription regulation</keyword>
<evidence type="ECO:0000256" key="2">
    <source>
        <dbReference type="ARBA" id="ARBA00023015"/>
    </source>
</evidence>
<dbReference type="SUPFAM" id="SSF46785">
    <property type="entry name" value="Winged helix' DNA-binding domain"/>
    <property type="match status" value="1"/>
</dbReference>
<evidence type="ECO:0000256" key="1">
    <source>
        <dbReference type="ARBA" id="ARBA00009437"/>
    </source>
</evidence>
<dbReference type="InterPro" id="IPR005119">
    <property type="entry name" value="LysR_subst-bd"/>
</dbReference>
<dbReference type="EMBL" id="VNIQ01000004">
    <property type="protein sequence ID" value="TYQ04060.1"/>
    <property type="molecule type" value="Genomic_DNA"/>
</dbReference>
<dbReference type="AlphaFoldDB" id="A0A652YQC1"/>
<keyword evidence="3" id="KW-0238">DNA-binding</keyword>
<dbReference type="Pfam" id="PF03466">
    <property type="entry name" value="LysR_substrate"/>
    <property type="match status" value="1"/>
</dbReference>
<dbReference type="SUPFAM" id="SSF53850">
    <property type="entry name" value="Periplasmic binding protein-like II"/>
    <property type="match status" value="1"/>
</dbReference>
<dbReference type="Pfam" id="PF00126">
    <property type="entry name" value="HTH_1"/>
    <property type="match status" value="1"/>
</dbReference>
<dbReference type="PANTHER" id="PTHR30126:SF39">
    <property type="entry name" value="HTH-TYPE TRANSCRIPTIONAL REGULATOR CYSL"/>
    <property type="match status" value="1"/>
</dbReference>
<keyword evidence="4" id="KW-0804">Transcription</keyword>
<dbReference type="PRINTS" id="PR00039">
    <property type="entry name" value="HTHLYSR"/>
</dbReference>
<dbReference type="GO" id="GO:0000976">
    <property type="term" value="F:transcription cis-regulatory region binding"/>
    <property type="evidence" value="ECO:0007669"/>
    <property type="project" value="TreeGrafter"/>
</dbReference>
<dbReference type="PROSITE" id="PS50931">
    <property type="entry name" value="HTH_LYSR"/>
    <property type="match status" value="1"/>
</dbReference>
<dbReference type="InterPro" id="IPR036388">
    <property type="entry name" value="WH-like_DNA-bd_sf"/>
</dbReference>
<gene>
    <name evidence="5" type="ORF">FNL38_104435</name>
</gene>
<sequence>MTRRWPDLTTFELLVGVDDHGSLSAASRLAHIAQPNASRAIKALERQLGMPLIHRKSTGATLTPQGTVIVHWARRVLANSTQLLDVAEGMRTERSAELTVCASMTVAEHLIPAWLGTFRGLHPDVTVHLQVYNSTRVIEAIDVGMCDLGFVESPTVPRHLHSITVARDSLVVVVDPDHAWARRRKPLTIGELAMTPLLVREPGSGTRTTLDVALSEYERATPLLELGSSAAIRTSVLGGVGPAVLSTLAVSEQVKSGDLRVVQVDGLDLARTLRAVWRPPRQLEGPAGDLVKLVRASSTQFG</sequence>
<dbReference type="Gene3D" id="1.10.10.10">
    <property type="entry name" value="Winged helix-like DNA-binding domain superfamily/Winged helix DNA-binding domain"/>
    <property type="match status" value="1"/>
</dbReference>
<dbReference type="Gene3D" id="3.40.190.10">
    <property type="entry name" value="Periplasmic binding protein-like II"/>
    <property type="match status" value="2"/>
</dbReference>
<dbReference type="PANTHER" id="PTHR30126">
    <property type="entry name" value="HTH-TYPE TRANSCRIPTIONAL REGULATOR"/>
    <property type="match status" value="1"/>
</dbReference>
<organism evidence="5">
    <name type="scientific">Nocardia globerula</name>
    <dbReference type="NCBI Taxonomy" id="1818"/>
    <lineage>
        <taxon>Bacteria</taxon>
        <taxon>Bacillati</taxon>
        <taxon>Actinomycetota</taxon>
        <taxon>Actinomycetes</taxon>
        <taxon>Mycobacteriales</taxon>
        <taxon>Nocardiaceae</taxon>
        <taxon>Nocardia</taxon>
    </lineage>
</organism>
<proteinExistence type="inferred from homology"/>
<evidence type="ECO:0000256" key="3">
    <source>
        <dbReference type="ARBA" id="ARBA00023125"/>
    </source>
</evidence>
<dbReference type="InterPro" id="IPR000847">
    <property type="entry name" value="LysR_HTH_N"/>
</dbReference>
<comment type="caution">
    <text evidence="5">The sequence shown here is derived from an EMBL/GenBank/DDBJ whole genome shotgun (WGS) entry which is preliminary data.</text>
</comment>
<accession>A0A652YQC1</accession>
<reference evidence="5" key="1">
    <citation type="submission" date="2019-07" db="EMBL/GenBank/DDBJ databases">
        <title>Genomic Encyclopedia of Type Strains, Phase IV (KMG-IV): sequencing the most valuable type-strain genomes for metagenomic binning, comparative biology and taxonomic classification.</title>
        <authorList>
            <person name="Goeker M."/>
        </authorList>
    </citation>
    <scope>NUCLEOTIDE SEQUENCE</scope>
    <source>
        <strain evidence="5">DSM 44596</strain>
    </source>
</reference>